<evidence type="ECO:0000313" key="1">
    <source>
        <dbReference type="EMBL" id="KFD51209.1"/>
    </source>
</evidence>
<feature type="non-terminal residue" evidence="1">
    <location>
        <position position="129"/>
    </location>
</feature>
<protein>
    <submittedName>
        <fullName evidence="1">Uncharacterized protein</fullName>
    </submittedName>
</protein>
<keyword evidence="2" id="KW-1185">Reference proteome</keyword>
<gene>
    <name evidence="1" type="ORF">M513_07973</name>
</gene>
<evidence type="ECO:0000313" key="2">
    <source>
        <dbReference type="Proteomes" id="UP000030764"/>
    </source>
</evidence>
<dbReference type="EMBL" id="KL363242">
    <property type="protein sequence ID" value="KFD51209.1"/>
    <property type="molecule type" value="Genomic_DNA"/>
</dbReference>
<reference evidence="1 2" key="1">
    <citation type="journal article" date="2014" name="Nat. Genet.">
        <title>Genome and transcriptome of the porcine whipworm Trichuris suis.</title>
        <authorList>
            <person name="Jex A.R."/>
            <person name="Nejsum P."/>
            <person name="Schwarz E.M."/>
            <person name="Hu L."/>
            <person name="Young N.D."/>
            <person name="Hall R.S."/>
            <person name="Korhonen P.K."/>
            <person name="Liao S."/>
            <person name="Thamsborg S."/>
            <person name="Xia J."/>
            <person name="Xu P."/>
            <person name="Wang S."/>
            <person name="Scheerlinck J.P."/>
            <person name="Hofmann A."/>
            <person name="Sternberg P.W."/>
            <person name="Wang J."/>
            <person name="Gasser R.B."/>
        </authorList>
    </citation>
    <scope>NUCLEOTIDE SEQUENCE [LARGE SCALE GENOMIC DNA]</scope>
    <source>
        <strain evidence="1">DCEP-RM93M</strain>
    </source>
</reference>
<proteinExistence type="predicted"/>
<sequence>WRLLSFSSQPWLALKSGSAPSLQLNSSAFSHSRGPVIGIPAARFWTNHTYKASSTPSSLGVFIILRAMNWASWTNGRKSTAMNRWRWTKRVKARKLMEMNRQASAMNWASWTNGRKSTAMNRWRWTKRV</sequence>
<dbReference type="AlphaFoldDB" id="A0A085M1W3"/>
<name>A0A085M1W3_9BILA</name>
<organism evidence="1 2">
    <name type="scientific">Trichuris suis</name>
    <name type="common">pig whipworm</name>
    <dbReference type="NCBI Taxonomy" id="68888"/>
    <lineage>
        <taxon>Eukaryota</taxon>
        <taxon>Metazoa</taxon>
        <taxon>Ecdysozoa</taxon>
        <taxon>Nematoda</taxon>
        <taxon>Enoplea</taxon>
        <taxon>Dorylaimia</taxon>
        <taxon>Trichinellida</taxon>
        <taxon>Trichuridae</taxon>
        <taxon>Trichuris</taxon>
    </lineage>
</organism>
<feature type="non-terminal residue" evidence="1">
    <location>
        <position position="1"/>
    </location>
</feature>
<dbReference type="Proteomes" id="UP000030764">
    <property type="component" value="Unassembled WGS sequence"/>
</dbReference>
<accession>A0A085M1W3</accession>